<dbReference type="Proteomes" id="UP000187495">
    <property type="component" value="Unassembled WGS sequence"/>
</dbReference>
<evidence type="ECO:0000313" key="9">
    <source>
        <dbReference type="Proteomes" id="UP000187495"/>
    </source>
</evidence>
<dbReference type="InterPro" id="IPR050088">
    <property type="entry name" value="IspD/TarI_cytidylyltransf_bact"/>
</dbReference>
<proteinExistence type="inferred from homology"/>
<evidence type="ECO:0000256" key="2">
    <source>
        <dbReference type="ARBA" id="ARBA00004787"/>
    </source>
</evidence>
<keyword evidence="5 7" id="KW-0548">Nucleotidyltransferase</keyword>
<dbReference type="PROSITE" id="PS01295">
    <property type="entry name" value="ISPD"/>
    <property type="match status" value="1"/>
</dbReference>
<dbReference type="InterPro" id="IPR001228">
    <property type="entry name" value="IspD"/>
</dbReference>
<dbReference type="RefSeq" id="WP_227516517.1">
    <property type="nucleotide sequence ID" value="NZ_FTNU01000001.1"/>
</dbReference>
<comment type="catalytic activity">
    <reaction evidence="1 7">
        <text>2-C-methyl-D-erythritol 4-phosphate + CTP + H(+) = 4-CDP-2-C-methyl-D-erythritol + diphosphate</text>
        <dbReference type="Rhea" id="RHEA:13429"/>
        <dbReference type="ChEBI" id="CHEBI:15378"/>
        <dbReference type="ChEBI" id="CHEBI:33019"/>
        <dbReference type="ChEBI" id="CHEBI:37563"/>
        <dbReference type="ChEBI" id="CHEBI:57823"/>
        <dbReference type="ChEBI" id="CHEBI:58262"/>
        <dbReference type="EC" id="2.7.7.60"/>
    </reaction>
</comment>
<dbReference type="PANTHER" id="PTHR32125">
    <property type="entry name" value="2-C-METHYL-D-ERYTHRITOL 4-PHOSPHATE CYTIDYLYLTRANSFERASE, CHLOROPLASTIC"/>
    <property type="match status" value="1"/>
</dbReference>
<keyword evidence="6 7" id="KW-0414">Isoprene biosynthesis</keyword>
<sequence length="231" mass="25247">MIYPMIVAAGVGRRFGAATPKQYLTVVGKTILEHSAACLVHPAFATLTLVVARTDSYIDELLPRLTTLHPTIYRAVGGDERWQSVLSGIEEICRQGGQDDDWVLIHDAARPCLPRADLDKLLDHLQTTQASAVILATAVVDTLKYATSGQINHTVSRENLWQALTPQAFRIGVLKRAFAHASQQNLSITDEATVCEALGIPVQIIPASRSNIKLTHADDLPLIERLIVDLD</sequence>
<dbReference type="PANTHER" id="PTHR32125:SF4">
    <property type="entry name" value="2-C-METHYL-D-ERYTHRITOL 4-PHOSPHATE CYTIDYLYLTRANSFERASE, CHLOROPLASTIC"/>
    <property type="match status" value="1"/>
</dbReference>
<dbReference type="GO" id="GO:0019288">
    <property type="term" value="P:isopentenyl diphosphate biosynthetic process, methylerythritol 4-phosphate pathway"/>
    <property type="evidence" value="ECO:0007669"/>
    <property type="project" value="UniProtKB-UniRule"/>
</dbReference>
<dbReference type="InterPro" id="IPR029044">
    <property type="entry name" value="Nucleotide-diphossugar_trans"/>
</dbReference>
<evidence type="ECO:0000256" key="3">
    <source>
        <dbReference type="ARBA" id="ARBA00009789"/>
    </source>
</evidence>
<gene>
    <name evidence="7" type="primary">ispD</name>
    <name evidence="8" type="ORF">SAMN02745664_101175</name>
</gene>
<dbReference type="InterPro" id="IPR034683">
    <property type="entry name" value="IspD/TarI"/>
</dbReference>
<evidence type="ECO:0000256" key="7">
    <source>
        <dbReference type="HAMAP-Rule" id="MF_00108"/>
    </source>
</evidence>
<dbReference type="HAMAP" id="MF_00108">
    <property type="entry name" value="IspD"/>
    <property type="match status" value="1"/>
</dbReference>
<comment type="function">
    <text evidence="7">Catalyzes the formation of 4-diphosphocytidyl-2-C-methyl-D-erythritol from CTP and 2-C-methyl-D-erythritol 4-phosphate (MEP).</text>
</comment>
<reference evidence="9" key="1">
    <citation type="submission" date="2017-01" db="EMBL/GenBank/DDBJ databases">
        <authorList>
            <person name="Varghese N."/>
            <person name="Submissions S."/>
        </authorList>
    </citation>
    <scope>NUCLEOTIDE SEQUENCE [LARGE SCALE GENOMIC DNA]</scope>
    <source>
        <strain evidence="9">DSM 21768</strain>
    </source>
</reference>
<accession>A0A1N7DD47</accession>
<dbReference type="AlphaFoldDB" id="A0A1N7DD47"/>
<evidence type="ECO:0000256" key="6">
    <source>
        <dbReference type="ARBA" id="ARBA00023229"/>
    </source>
</evidence>
<feature type="site" description="Transition state stabilizer" evidence="7">
    <location>
        <position position="14"/>
    </location>
</feature>
<dbReference type="UniPathway" id="UPA00056">
    <property type="reaction ID" value="UER00093"/>
</dbReference>
<feature type="site" description="Positions MEP for the nucleophilic attack" evidence="7">
    <location>
        <position position="213"/>
    </location>
</feature>
<dbReference type="Pfam" id="PF01128">
    <property type="entry name" value="IspD"/>
    <property type="match status" value="1"/>
</dbReference>
<dbReference type="SUPFAM" id="SSF53448">
    <property type="entry name" value="Nucleotide-diphospho-sugar transferases"/>
    <property type="match status" value="1"/>
</dbReference>
<evidence type="ECO:0000256" key="5">
    <source>
        <dbReference type="ARBA" id="ARBA00022695"/>
    </source>
</evidence>
<dbReference type="NCBIfam" id="TIGR00453">
    <property type="entry name" value="ispD"/>
    <property type="match status" value="1"/>
</dbReference>
<dbReference type="EC" id="2.7.7.60" evidence="7"/>
<dbReference type="InterPro" id="IPR018294">
    <property type="entry name" value="ISPD_synthase_CS"/>
</dbReference>
<dbReference type="GO" id="GO:0050518">
    <property type="term" value="F:2-C-methyl-D-erythritol 4-phosphate cytidylyltransferase activity"/>
    <property type="evidence" value="ECO:0007669"/>
    <property type="project" value="UniProtKB-UniRule"/>
</dbReference>
<name>A0A1N7DD47_9GAMM</name>
<keyword evidence="9" id="KW-1185">Reference proteome</keyword>
<feature type="site" description="Positions MEP for the nucleophilic attack" evidence="7">
    <location>
        <position position="157"/>
    </location>
</feature>
<dbReference type="FunFam" id="3.90.550.10:FF:000003">
    <property type="entry name" value="2-C-methyl-D-erythritol 4-phosphate cytidylyltransferase"/>
    <property type="match status" value="1"/>
</dbReference>
<dbReference type="EMBL" id="FTNU01000001">
    <property type="protein sequence ID" value="SIR73694.1"/>
    <property type="molecule type" value="Genomic_DNA"/>
</dbReference>
<evidence type="ECO:0000313" key="8">
    <source>
        <dbReference type="EMBL" id="SIR73694.1"/>
    </source>
</evidence>
<feature type="site" description="Transition state stabilizer" evidence="7">
    <location>
        <position position="21"/>
    </location>
</feature>
<keyword evidence="4 7" id="KW-0808">Transferase</keyword>
<comment type="pathway">
    <text evidence="2 7">Isoprenoid biosynthesis; isopentenyl diphosphate biosynthesis via DXP pathway; isopentenyl diphosphate from 1-deoxy-D-xylulose 5-phosphate: step 2/6.</text>
</comment>
<dbReference type="STRING" id="34061.B0189_01160"/>
<organism evidence="8 9">
    <name type="scientific">Moraxella cuniculi DSM 21768</name>
    <dbReference type="NCBI Taxonomy" id="1122245"/>
    <lineage>
        <taxon>Bacteria</taxon>
        <taxon>Pseudomonadati</taxon>
        <taxon>Pseudomonadota</taxon>
        <taxon>Gammaproteobacteria</taxon>
        <taxon>Moraxellales</taxon>
        <taxon>Moraxellaceae</taxon>
        <taxon>Moraxella</taxon>
    </lineage>
</organism>
<evidence type="ECO:0000256" key="4">
    <source>
        <dbReference type="ARBA" id="ARBA00022679"/>
    </source>
</evidence>
<protein>
    <recommendedName>
        <fullName evidence="7">2-C-methyl-D-erythritol 4-phosphate cytidylyltransferase</fullName>
        <ecNumber evidence="7">2.7.7.60</ecNumber>
    </recommendedName>
    <alternativeName>
        <fullName evidence="7">4-diphosphocytidyl-2C-methyl-D-erythritol synthase</fullName>
    </alternativeName>
    <alternativeName>
        <fullName evidence="7">MEP cytidylyltransferase</fullName>
        <shortName evidence="7">MCT</shortName>
    </alternativeName>
</protein>
<dbReference type="CDD" id="cd02516">
    <property type="entry name" value="CDP-ME_synthetase"/>
    <property type="match status" value="1"/>
</dbReference>
<comment type="similarity">
    <text evidence="3 7">Belongs to the IspD/TarI cytidylyltransferase family. IspD subfamily.</text>
</comment>
<evidence type="ECO:0000256" key="1">
    <source>
        <dbReference type="ARBA" id="ARBA00001282"/>
    </source>
</evidence>
<dbReference type="Gene3D" id="3.90.550.10">
    <property type="entry name" value="Spore Coat Polysaccharide Biosynthesis Protein SpsA, Chain A"/>
    <property type="match status" value="1"/>
</dbReference>